<dbReference type="PANTHER" id="PTHR14978:SF0">
    <property type="entry name" value="BETA-CATENIN-LIKE PROTEIN 1"/>
    <property type="match status" value="1"/>
</dbReference>
<feature type="compositionally biased region" description="Basic and acidic residues" evidence="7">
    <location>
        <begin position="44"/>
        <end position="55"/>
    </location>
</feature>
<evidence type="ECO:0000313" key="10">
    <source>
        <dbReference type="Proteomes" id="UP001222932"/>
    </source>
</evidence>
<reference evidence="9" key="1">
    <citation type="journal article" date="2023" name="BMC Genomics">
        <title>Chromosome-level genome assemblies of Cutaneotrichosporon spp. (Trichosporonales, Basidiomycota) reveal imbalanced evolution between nucleotide sequences and chromosome synteny.</title>
        <authorList>
            <person name="Kobayashi Y."/>
            <person name="Kayamori A."/>
            <person name="Aoki K."/>
            <person name="Shiwa Y."/>
            <person name="Matsutani M."/>
            <person name="Fujita N."/>
            <person name="Sugita T."/>
            <person name="Iwasaki W."/>
            <person name="Tanaka N."/>
            <person name="Takashima M."/>
        </authorList>
    </citation>
    <scope>NUCLEOTIDE SEQUENCE</scope>
    <source>
        <strain evidence="9">HIS016</strain>
    </source>
</reference>
<keyword evidence="2" id="KW-0597">Phosphoprotein</keyword>
<evidence type="ECO:0000256" key="2">
    <source>
        <dbReference type="ARBA" id="ARBA00022553"/>
    </source>
</evidence>
<evidence type="ECO:0000256" key="4">
    <source>
        <dbReference type="ARBA" id="ARBA00023054"/>
    </source>
</evidence>
<reference evidence="9" key="2">
    <citation type="submission" date="2023-06" db="EMBL/GenBank/DDBJ databases">
        <authorList>
            <person name="Kobayashi Y."/>
            <person name="Kayamori A."/>
            <person name="Aoki K."/>
            <person name="Shiwa Y."/>
            <person name="Fujita N."/>
            <person name="Sugita T."/>
            <person name="Iwasaki W."/>
            <person name="Tanaka N."/>
            <person name="Takashima M."/>
        </authorList>
    </citation>
    <scope>NUCLEOTIDE SEQUENCE</scope>
    <source>
        <strain evidence="9">HIS016</strain>
    </source>
</reference>
<feature type="compositionally biased region" description="Basic and acidic residues" evidence="7">
    <location>
        <begin position="25"/>
        <end position="35"/>
    </location>
</feature>
<dbReference type="PANTHER" id="PTHR14978">
    <property type="entry name" value="BETA-CATENIN-LIKE PROTEIN 1 NUCLEAR ASSOCIATED PROTEIN"/>
    <property type="match status" value="1"/>
</dbReference>
<dbReference type="AlphaFoldDB" id="A0AAD3TPW6"/>
<protein>
    <recommendedName>
        <fullName evidence="8">Beta-catenin-like protein 1 N-terminal domain-containing protein</fullName>
    </recommendedName>
</protein>
<dbReference type="GO" id="GO:0010467">
    <property type="term" value="P:gene expression"/>
    <property type="evidence" value="ECO:0007669"/>
    <property type="project" value="UniProtKB-ARBA"/>
</dbReference>
<keyword evidence="5" id="KW-0539">Nucleus</keyword>
<gene>
    <name evidence="9" type="ORF">CspeluHIS016_0107760</name>
</gene>
<dbReference type="InterPro" id="IPR011989">
    <property type="entry name" value="ARM-like"/>
</dbReference>
<dbReference type="InterPro" id="IPR016024">
    <property type="entry name" value="ARM-type_fold"/>
</dbReference>
<dbReference type="EMBL" id="BTCM01000001">
    <property type="protein sequence ID" value="GMK54190.1"/>
    <property type="molecule type" value="Genomic_DNA"/>
</dbReference>
<evidence type="ECO:0000256" key="6">
    <source>
        <dbReference type="SAM" id="Coils"/>
    </source>
</evidence>
<proteinExistence type="predicted"/>
<dbReference type="SUPFAM" id="SSF48371">
    <property type="entry name" value="ARM repeat"/>
    <property type="match status" value="1"/>
</dbReference>
<evidence type="ECO:0000256" key="1">
    <source>
        <dbReference type="ARBA" id="ARBA00004123"/>
    </source>
</evidence>
<comment type="subcellular location">
    <subcellularLocation>
        <location evidence="1">Nucleus</location>
    </subcellularLocation>
</comment>
<dbReference type="Pfam" id="PF08216">
    <property type="entry name" value="CTNNBL"/>
    <property type="match status" value="1"/>
</dbReference>
<dbReference type="InterPro" id="IPR039678">
    <property type="entry name" value="CTNNBL1"/>
</dbReference>
<name>A0AAD3TPW6_9TREE</name>
<evidence type="ECO:0000259" key="8">
    <source>
        <dbReference type="SMART" id="SM01156"/>
    </source>
</evidence>
<evidence type="ECO:0000313" key="9">
    <source>
        <dbReference type="EMBL" id="GMK54190.1"/>
    </source>
</evidence>
<dbReference type="GO" id="GO:0005681">
    <property type="term" value="C:spliceosomal complex"/>
    <property type="evidence" value="ECO:0007669"/>
    <property type="project" value="TreeGrafter"/>
</dbReference>
<sequence length="616" mass="69017">MFKLPALPSGKGSKRKMSDLPSADVLKRFKPDSDNVRSSLSDARAARVEDDGEERVLTRLSEEPVDDFDNEDEDGRFFGGGLNEEQSNILDIFDKAGDIEGETSGMTLPAVRRLVSQFERIVAKNAEQRGKYPDDPTKFIDSEADLDAMLKQFLPLTQNPALYYPELISSGVVNLFANLLSHENTDIAVDVVEVLQELTDEDIGEDEELDEDLNKDEAGGAAATRLALAEIVDELLSHSIFELLASNLRRLNEVEEADRQGVFHILGMFENLITFMPPLADQLVSSTEVLPWLLDRISKTAFDSNKQYASEILSIILQRQANLVKALDLNAVESLLMVLSQYRKAEPKDGEEQEFMENIVDCLCSLVSTSKGREQFFKAEGVELMLLLLKKKQTSSLRALKVLDYALQSDAGSSSSERFVEMLGLKTLFSLFMGKVDKKKRQTSPNFEDDERILSIIATLFSNLPSDSSPRLRLVAKFVEADYEKVDRLLELRELAQTKLRTVERQIASSRAEISSLGTEIDDEQEQEWYLMRLDSGLFALQTADVILGWICMEDDGIKAHADLLMARKSLSMDDIVKTLKERASYLDVNEEDVDLNVVQQKLVLDGLINFLGGSL</sequence>
<feature type="coiled-coil region" evidence="6">
    <location>
        <begin position="486"/>
        <end position="527"/>
    </location>
</feature>
<organism evidence="9 10">
    <name type="scientific">Cutaneotrichosporon spelunceum</name>
    <dbReference type="NCBI Taxonomy" id="1672016"/>
    <lineage>
        <taxon>Eukaryota</taxon>
        <taxon>Fungi</taxon>
        <taxon>Dikarya</taxon>
        <taxon>Basidiomycota</taxon>
        <taxon>Agaricomycotina</taxon>
        <taxon>Tremellomycetes</taxon>
        <taxon>Trichosporonales</taxon>
        <taxon>Trichosporonaceae</taxon>
        <taxon>Cutaneotrichosporon</taxon>
    </lineage>
</organism>
<dbReference type="Proteomes" id="UP001222932">
    <property type="component" value="Unassembled WGS sequence"/>
</dbReference>
<keyword evidence="10" id="KW-1185">Reference proteome</keyword>
<feature type="region of interest" description="Disordered" evidence="7">
    <location>
        <begin position="1"/>
        <end position="55"/>
    </location>
</feature>
<dbReference type="SMART" id="SM01156">
    <property type="entry name" value="DUF1716"/>
    <property type="match status" value="1"/>
</dbReference>
<keyword evidence="3" id="KW-0677">Repeat</keyword>
<dbReference type="InterPro" id="IPR013180">
    <property type="entry name" value="CTNNBL1_N"/>
</dbReference>
<feature type="domain" description="Beta-catenin-like protein 1 N-terminal" evidence="8">
    <location>
        <begin position="82"/>
        <end position="192"/>
    </location>
</feature>
<evidence type="ECO:0000256" key="5">
    <source>
        <dbReference type="ARBA" id="ARBA00023242"/>
    </source>
</evidence>
<evidence type="ECO:0000256" key="3">
    <source>
        <dbReference type="ARBA" id="ARBA00022737"/>
    </source>
</evidence>
<dbReference type="Gene3D" id="1.25.10.10">
    <property type="entry name" value="Leucine-rich Repeat Variant"/>
    <property type="match status" value="1"/>
</dbReference>
<dbReference type="FunFam" id="1.25.10.10:FF:001136">
    <property type="entry name" value="Beta-catenin-like protein 1"/>
    <property type="match status" value="1"/>
</dbReference>
<keyword evidence="4 6" id="KW-0175">Coiled coil</keyword>
<accession>A0AAD3TPW6</accession>
<comment type="caution">
    <text evidence="9">The sequence shown here is derived from an EMBL/GenBank/DDBJ whole genome shotgun (WGS) entry which is preliminary data.</text>
</comment>
<evidence type="ECO:0000256" key="7">
    <source>
        <dbReference type="SAM" id="MobiDB-lite"/>
    </source>
</evidence>